<dbReference type="Gramene" id="BGIOSGA033152-TA">
    <property type="protein sequence ID" value="BGIOSGA033152-PA"/>
    <property type="gene ID" value="BGIOSGA033152"/>
</dbReference>
<dbReference type="SUPFAM" id="SSF81383">
    <property type="entry name" value="F-box domain"/>
    <property type="match status" value="1"/>
</dbReference>
<keyword evidence="3" id="KW-1185">Reference proteome</keyword>
<feature type="domain" description="F-box" evidence="1">
    <location>
        <begin position="1"/>
        <end position="48"/>
    </location>
</feature>
<organism evidence="2 3">
    <name type="scientific">Oryza sativa subsp. indica</name>
    <name type="common">Rice</name>
    <dbReference type="NCBI Taxonomy" id="39946"/>
    <lineage>
        <taxon>Eukaryota</taxon>
        <taxon>Viridiplantae</taxon>
        <taxon>Streptophyta</taxon>
        <taxon>Embryophyta</taxon>
        <taxon>Tracheophyta</taxon>
        <taxon>Spermatophyta</taxon>
        <taxon>Magnoliopsida</taxon>
        <taxon>Liliopsida</taxon>
        <taxon>Poales</taxon>
        <taxon>Poaceae</taxon>
        <taxon>BOP clade</taxon>
        <taxon>Oryzoideae</taxon>
        <taxon>Oryzeae</taxon>
        <taxon>Oryzinae</taxon>
        <taxon>Oryza</taxon>
        <taxon>Oryza sativa</taxon>
    </lineage>
</organism>
<evidence type="ECO:0000313" key="3">
    <source>
        <dbReference type="Proteomes" id="UP000007015"/>
    </source>
</evidence>
<evidence type="ECO:0000313" key="2">
    <source>
        <dbReference type="EMBL" id="EEC67199.1"/>
    </source>
</evidence>
<dbReference type="Gene3D" id="1.20.1280.50">
    <property type="match status" value="1"/>
</dbReference>
<gene>
    <name evidence="2" type="ORF">OsI_34076</name>
</gene>
<dbReference type="Pfam" id="PF12937">
    <property type="entry name" value="F-box-like"/>
    <property type="match status" value="1"/>
</dbReference>
<dbReference type="EMBL" id="CM000135">
    <property type="protein sequence ID" value="EEC67199.1"/>
    <property type="molecule type" value="Genomic_DNA"/>
</dbReference>
<dbReference type="AlphaFoldDB" id="B8BHJ7"/>
<dbReference type="PANTHER" id="PTHR31672">
    <property type="entry name" value="BNACNNG10540D PROTEIN"/>
    <property type="match status" value="1"/>
</dbReference>
<proteinExistence type="predicted"/>
<name>B8BHJ7_ORYSI</name>
<dbReference type="InterPro" id="IPR050796">
    <property type="entry name" value="SCF_F-box_component"/>
</dbReference>
<reference evidence="2 3" key="1">
    <citation type="journal article" date="2005" name="PLoS Biol.">
        <title>The genomes of Oryza sativa: a history of duplications.</title>
        <authorList>
            <person name="Yu J."/>
            <person name="Wang J."/>
            <person name="Lin W."/>
            <person name="Li S."/>
            <person name="Li H."/>
            <person name="Zhou J."/>
            <person name="Ni P."/>
            <person name="Dong W."/>
            <person name="Hu S."/>
            <person name="Zeng C."/>
            <person name="Zhang J."/>
            <person name="Zhang Y."/>
            <person name="Li R."/>
            <person name="Xu Z."/>
            <person name="Li S."/>
            <person name="Li X."/>
            <person name="Zheng H."/>
            <person name="Cong L."/>
            <person name="Lin L."/>
            <person name="Yin J."/>
            <person name="Geng J."/>
            <person name="Li G."/>
            <person name="Shi J."/>
            <person name="Liu J."/>
            <person name="Lv H."/>
            <person name="Li J."/>
            <person name="Wang J."/>
            <person name="Deng Y."/>
            <person name="Ran L."/>
            <person name="Shi X."/>
            <person name="Wang X."/>
            <person name="Wu Q."/>
            <person name="Li C."/>
            <person name="Ren X."/>
            <person name="Wang J."/>
            <person name="Wang X."/>
            <person name="Li D."/>
            <person name="Liu D."/>
            <person name="Zhang X."/>
            <person name="Ji Z."/>
            <person name="Zhao W."/>
            <person name="Sun Y."/>
            <person name="Zhang Z."/>
            <person name="Bao J."/>
            <person name="Han Y."/>
            <person name="Dong L."/>
            <person name="Ji J."/>
            <person name="Chen P."/>
            <person name="Wu S."/>
            <person name="Liu J."/>
            <person name="Xiao Y."/>
            <person name="Bu D."/>
            <person name="Tan J."/>
            <person name="Yang L."/>
            <person name="Ye C."/>
            <person name="Zhang J."/>
            <person name="Xu J."/>
            <person name="Zhou Y."/>
            <person name="Yu Y."/>
            <person name="Zhang B."/>
            <person name="Zhuang S."/>
            <person name="Wei H."/>
            <person name="Liu B."/>
            <person name="Lei M."/>
            <person name="Yu H."/>
            <person name="Li Y."/>
            <person name="Xu H."/>
            <person name="Wei S."/>
            <person name="He X."/>
            <person name="Fang L."/>
            <person name="Zhang Z."/>
            <person name="Zhang Y."/>
            <person name="Huang X."/>
            <person name="Su Z."/>
            <person name="Tong W."/>
            <person name="Li J."/>
            <person name="Tong Z."/>
            <person name="Li S."/>
            <person name="Ye J."/>
            <person name="Wang L."/>
            <person name="Fang L."/>
            <person name="Lei T."/>
            <person name="Chen C."/>
            <person name="Chen H."/>
            <person name="Xu Z."/>
            <person name="Li H."/>
            <person name="Huang H."/>
            <person name="Zhang F."/>
            <person name="Xu H."/>
            <person name="Li N."/>
            <person name="Zhao C."/>
            <person name="Li S."/>
            <person name="Dong L."/>
            <person name="Huang Y."/>
            <person name="Li L."/>
            <person name="Xi Y."/>
            <person name="Qi Q."/>
            <person name="Li W."/>
            <person name="Zhang B."/>
            <person name="Hu W."/>
            <person name="Zhang Y."/>
            <person name="Tian X."/>
            <person name="Jiao Y."/>
            <person name="Liang X."/>
            <person name="Jin J."/>
            <person name="Gao L."/>
            <person name="Zheng W."/>
            <person name="Hao B."/>
            <person name="Liu S."/>
            <person name="Wang W."/>
            <person name="Yuan L."/>
            <person name="Cao M."/>
            <person name="McDermott J."/>
            <person name="Samudrala R."/>
            <person name="Wang J."/>
            <person name="Wong G.K."/>
            <person name="Yang H."/>
        </authorList>
    </citation>
    <scope>NUCLEOTIDE SEQUENCE [LARGE SCALE GENOMIC DNA]</scope>
    <source>
        <strain evidence="3">cv. 93-11</strain>
    </source>
</reference>
<dbReference type="InterPro" id="IPR001810">
    <property type="entry name" value="F-box_dom"/>
</dbReference>
<dbReference type="HOGENOM" id="CLU_2310763_0_0_1"/>
<protein>
    <recommendedName>
        <fullName evidence="1">F-box domain-containing protein</fullName>
    </recommendedName>
</protein>
<dbReference type="InterPro" id="IPR036047">
    <property type="entry name" value="F-box-like_dom_sf"/>
</dbReference>
<dbReference type="Proteomes" id="UP000007015">
    <property type="component" value="Chromosome 10"/>
</dbReference>
<sequence length="100" mass="11401">MESLPEDVLLEIFSRLPARSAARLRAMSRSWRAELSSPSFVDLHLRRANTTAPPKLFCCPCDDKLMLADQWCLGKFPSLPFLSERTEYNDCQIKNEPLGT</sequence>
<evidence type="ECO:0000259" key="1">
    <source>
        <dbReference type="PROSITE" id="PS50181"/>
    </source>
</evidence>
<accession>B8BHJ7</accession>
<dbReference type="PROSITE" id="PS50181">
    <property type="entry name" value="FBOX"/>
    <property type="match status" value="1"/>
</dbReference>
<dbReference type="SMART" id="SM00256">
    <property type="entry name" value="FBOX"/>
    <property type="match status" value="1"/>
</dbReference>